<accession>A0AAE6XSA5</accession>
<organism evidence="1 2">
    <name type="scientific">Clavibacter capsici</name>
    <dbReference type="NCBI Taxonomy" id="1874630"/>
    <lineage>
        <taxon>Bacteria</taxon>
        <taxon>Bacillati</taxon>
        <taxon>Actinomycetota</taxon>
        <taxon>Actinomycetes</taxon>
        <taxon>Micrococcales</taxon>
        <taxon>Microbacteriaceae</taxon>
        <taxon>Clavibacter</taxon>
    </lineage>
</organism>
<protein>
    <submittedName>
        <fullName evidence="1">Uncharacterized protein</fullName>
    </submittedName>
</protein>
<sequence>MVASVEYDKWFPLANSIPDVLEENVVYILPTRNGSKDADSAGAPRYTEHVRYLAKTARAAGLPVQFSLPEGKREFLQEYSIDPDIWALGLTCLTLANDWLLHTVQQYVLLRAELQRWTPEEALDLPLEISIYENETERSVQIKGAGKDVLEALRLEQEGRPRDHG</sequence>
<dbReference type="Proteomes" id="UP000503164">
    <property type="component" value="Chromosome"/>
</dbReference>
<name>A0AAE6XSA5_9MICO</name>
<evidence type="ECO:0000313" key="2">
    <source>
        <dbReference type="Proteomes" id="UP000503164"/>
    </source>
</evidence>
<dbReference type="RefSeq" id="WP_157883539.1">
    <property type="nucleotide sequence ID" value="NZ_CP012573.1"/>
</dbReference>
<gene>
    <name evidence="1" type="ORF">GW570_12880</name>
</gene>
<reference evidence="1 2" key="1">
    <citation type="journal article" date="2020" name="Mol. Plant Pathol.">
        <title>Plasmid composition and the chpG gene determine the virulence level of Clavibacter capsici natural isolates in pepper.</title>
        <authorList>
            <person name="Hwang I.S."/>
            <person name="Lee H.M."/>
            <person name="Oh E.J."/>
            <person name="Lee S."/>
            <person name="Heu S."/>
            <person name="Oh C.S."/>
        </authorList>
    </citation>
    <scope>NUCLEOTIDE SEQUENCE [LARGE SCALE GENOMIC DNA]</scope>
    <source>
        <strain evidence="1 2">1101</strain>
    </source>
</reference>
<dbReference type="EMBL" id="CP048049">
    <property type="protein sequence ID" value="QIS45909.1"/>
    <property type="molecule type" value="Genomic_DNA"/>
</dbReference>
<keyword evidence="2" id="KW-1185">Reference proteome</keyword>
<dbReference type="AlphaFoldDB" id="A0AAE6XSA5"/>
<evidence type="ECO:0000313" key="1">
    <source>
        <dbReference type="EMBL" id="QIS45909.1"/>
    </source>
</evidence>
<proteinExistence type="predicted"/>